<dbReference type="WBParaSite" id="PS1159_v2.g23515.t2">
    <property type="protein sequence ID" value="PS1159_v2.g23515.t2"/>
    <property type="gene ID" value="PS1159_v2.g23515"/>
</dbReference>
<evidence type="ECO:0000313" key="1">
    <source>
        <dbReference type="Proteomes" id="UP000887580"/>
    </source>
</evidence>
<organism evidence="1 2">
    <name type="scientific">Panagrolaimus sp. PS1159</name>
    <dbReference type="NCBI Taxonomy" id="55785"/>
    <lineage>
        <taxon>Eukaryota</taxon>
        <taxon>Metazoa</taxon>
        <taxon>Ecdysozoa</taxon>
        <taxon>Nematoda</taxon>
        <taxon>Chromadorea</taxon>
        <taxon>Rhabditida</taxon>
        <taxon>Tylenchina</taxon>
        <taxon>Panagrolaimomorpha</taxon>
        <taxon>Panagrolaimoidea</taxon>
        <taxon>Panagrolaimidae</taxon>
        <taxon>Panagrolaimus</taxon>
    </lineage>
</organism>
<dbReference type="Proteomes" id="UP000887580">
    <property type="component" value="Unplaced"/>
</dbReference>
<proteinExistence type="predicted"/>
<protein>
    <submittedName>
        <fullName evidence="2">Uncharacterized protein</fullName>
    </submittedName>
</protein>
<reference evidence="2" key="1">
    <citation type="submission" date="2022-11" db="UniProtKB">
        <authorList>
            <consortium name="WormBaseParasite"/>
        </authorList>
    </citation>
    <scope>IDENTIFICATION</scope>
</reference>
<evidence type="ECO:0000313" key="2">
    <source>
        <dbReference type="WBParaSite" id="PS1159_v2.g23515.t2"/>
    </source>
</evidence>
<accession>A0AC35G3T5</accession>
<name>A0AC35G3T5_9BILA</name>
<sequence length="550" mass="63267">MESLSTSMASPSVQNLRDQLHETKGLLNDTKAENERLRTIFTSNNPIELTNLRKCLTAAEADVIKQQAEMDILRRQYEPTSDTSVISPSGNYKASHKNSIPEYVYNLDVSKRLVSLLKVQVGALSKVLHSSQSSKFTQLRQTVDKLIRIVAGLDENIEQPIDKMETAFAEVVSAYEKLSALIDYRTTDFRDSGTMTEVEAPGTSTEDLLREIQDLENELEDVQMNHNDEIEAQKLEFERQLRALKERVEHEETGRKKLQEELQTIYVSKTIDELRRQFDTDLKKLENEHYEELEDEKNATRLALDAVRRAHEEELQAAIEKLRREHTNDLTNSTADNATKDRQAKVIEQITSELSNLSAMYSAKCLENSQMDEKMQALLANKENQAEREEIELQNRRLQRELRQKETTIDELKARISALERRLEIDSSSLDSVLIVLIDQEVVQPQQQQQQHRETMILSKPEVITSPTMPSSSPQSQPQTIRSDVRFRQQPGSNSSSGLSRLPASRRHDQRYHSNPIIPILTPEPLTMDEMRKTLAVPVSERRKFFEHFM</sequence>